<dbReference type="Gene3D" id="3.40.190.290">
    <property type="match status" value="1"/>
</dbReference>
<dbReference type="Pfam" id="PF00126">
    <property type="entry name" value="HTH_1"/>
    <property type="match status" value="1"/>
</dbReference>
<dbReference type="AlphaFoldDB" id="A0A9D2T6R3"/>
<evidence type="ECO:0000256" key="1">
    <source>
        <dbReference type="ARBA" id="ARBA00009437"/>
    </source>
</evidence>
<dbReference type="EMBL" id="DWWL01000022">
    <property type="protein sequence ID" value="HJC47115.1"/>
    <property type="molecule type" value="Genomic_DNA"/>
</dbReference>
<name>A0A9D2T6R3_9FIRM</name>
<reference evidence="6" key="1">
    <citation type="journal article" date="2021" name="PeerJ">
        <title>Extensive microbial diversity within the chicken gut microbiome revealed by metagenomics and culture.</title>
        <authorList>
            <person name="Gilroy R."/>
            <person name="Ravi A."/>
            <person name="Getino M."/>
            <person name="Pursley I."/>
            <person name="Horton D.L."/>
            <person name="Alikhan N.F."/>
            <person name="Baker D."/>
            <person name="Gharbi K."/>
            <person name="Hall N."/>
            <person name="Watson M."/>
            <person name="Adriaenssens E.M."/>
            <person name="Foster-Nyarko E."/>
            <person name="Jarju S."/>
            <person name="Secka A."/>
            <person name="Antonio M."/>
            <person name="Oren A."/>
            <person name="Chaudhuri R.R."/>
            <person name="La Ragione R."/>
            <person name="Hildebrand F."/>
            <person name="Pallen M.J."/>
        </authorList>
    </citation>
    <scope>NUCLEOTIDE SEQUENCE</scope>
    <source>
        <strain evidence="6">CHK183-5548</strain>
    </source>
</reference>
<dbReference type="GO" id="GO:0003700">
    <property type="term" value="F:DNA-binding transcription factor activity"/>
    <property type="evidence" value="ECO:0007669"/>
    <property type="project" value="InterPro"/>
</dbReference>
<evidence type="ECO:0000313" key="6">
    <source>
        <dbReference type="EMBL" id="HJC47115.1"/>
    </source>
</evidence>
<comment type="similarity">
    <text evidence="1">Belongs to the LysR transcriptional regulatory family.</text>
</comment>
<keyword evidence="3" id="KW-0238">DNA-binding</keyword>
<dbReference type="Gene3D" id="1.10.10.10">
    <property type="entry name" value="Winged helix-like DNA-binding domain superfamily/Winged helix DNA-binding domain"/>
    <property type="match status" value="1"/>
</dbReference>
<dbReference type="CDD" id="cd05466">
    <property type="entry name" value="PBP2_LTTR_substrate"/>
    <property type="match status" value="1"/>
</dbReference>
<proteinExistence type="inferred from homology"/>
<dbReference type="PROSITE" id="PS50931">
    <property type="entry name" value="HTH_LYSR"/>
    <property type="match status" value="1"/>
</dbReference>
<dbReference type="InterPro" id="IPR005119">
    <property type="entry name" value="LysR_subst-bd"/>
</dbReference>
<gene>
    <name evidence="6" type="ORF">IAA04_03570</name>
</gene>
<evidence type="ECO:0000313" key="7">
    <source>
        <dbReference type="Proteomes" id="UP000823883"/>
    </source>
</evidence>
<sequence>MDVTLLEYLTALAETGSLTKAARQFFISPSALSQRLSREEQELGCALFVRTGGRFIPTEAGEIFLRYAREALQVRDDTYRRLDLLTSRRASLRIVSSHQLFSGAAKQILPRLQALFPGSRFDLFPADSAAARQYLLNDLADMGLLCLLASGDTLLNQTVLGTDRLTAAIPLSLLGPERRLKSLADGQDLPFVLLGPSSPFRPMEDELLQAAHIYPGTVYEADNFLIARDLMRAGSGITFLPESMTDPKDDCQILPLSAARDYYRILAWPKYRPLSEEGEAARNLISQSL</sequence>
<evidence type="ECO:0000256" key="4">
    <source>
        <dbReference type="ARBA" id="ARBA00023163"/>
    </source>
</evidence>
<evidence type="ECO:0000256" key="3">
    <source>
        <dbReference type="ARBA" id="ARBA00023125"/>
    </source>
</evidence>
<dbReference type="PANTHER" id="PTHR30346:SF28">
    <property type="entry name" value="HTH-TYPE TRANSCRIPTIONAL REGULATOR CYNR"/>
    <property type="match status" value="1"/>
</dbReference>
<dbReference type="InterPro" id="IPR036390">
    <property type="entry name" value="WH_DNA-bd_sf"/>
</dbReference>
<keyword evidence="4" id="KW-0804">Transcription</keyword>
<dbReference type="SUPFAM" id="SSF53850">
    <property type="entry name" value="Periplasmic binding protein-like II"/>
    <property type="match status" value="1"/>
</dbReference>
<comment type="caution">
    <text evidence="6">The sequence shown here is derived from an EMBL/GenBank/DDBJ whole genome shotgun (WGS) entry which is preliminary data.</text>
</comment>
<evidence type="ECO:0000256" key="2">
    <source>
        <dbReference type="ARBA" id="ARBA00023015"/>
    </source>
</evidence>
<dbReference type="InterPro" id="IPR036388">
    <property type="entry name" value="WH-like_DNA-bd_sf"/>
</dbReference>
<dbReference type="SUPFAM" id="SSF46785">
    <property type="entry name" value="Winged helix' DNA-binding domain"/>
    <property type="match status" value="1"/>
</dbReference>
<dbReference type="InterPro" id="IPR000847">
    <property type="entry name" value="LysR_HTH_N"/>
</dbReference>
<feature type="domain" description="HTH lysR-type" evidence="5">
    <location>
        <begin position="1"/>
        <end position="58"/>
    </location>
</feature>
<evidence type="ECO:0000259" key="5">
    <source>
        <dbReference type="PROSITE" id="PS50931"/>
    </source>
</evidence>
<dbReference type="Proteomes" id="UP000823883">
    <property type="component" value="Unassembled WGS sequence"/>
</dbReference>
<dbReference type="Pfam" id="PF03466">
    <property type="entry name" value="LysR_substrate"/>
    <property type="match status" value="1"/>
</dbReference>
<reference evidence="6" key="2">
    <citation type="submission" date="2021-04" db="EMBL/GenBank/DDBJ databases">
        <authorList>
            <person name="Gilroy R."/>
        </authorList>
    </citation>
    <scope>NUCLEOTIDE SEQUENCE</scope>
    <source>
        <strain evidence="6">CHK183-5548</strain>
    </source>
</reference>
<organism evidence="6 7">
    <name type="scientific">Candidatus Lachnoclostridium pullistercoris</name>
    <dbReference type="NCBI Taxonomy" id="2838632"/>
    <lineage>
        <taxon>Bacteria</taxon>
        <taxon>Bacillati</taxon>
        <taxon>Bacillota</taxon>
        <taxon>Clostridia</taxon>
        <taxon>Lachnospirales</taxon>
        <taxon>Lachnospiraceae</taxon>
    </lineage>
</organism>
<keyword evidence="2" id="KW-0805">Transcription regulation</keyword>
<dbReference type="PANTHER" id="PTHR30346">
    <property type="entry name" value="TRANSCRIPTIONAL DUAL REGULATOR HCAR-RELATED"/>
    <property type="match status" value="1"/>
</dbReference>
<dbReference type="GO" id="GO:0032993">
    <property type="term" value="C:protein-DNA complex"/>
    <property type="evidence" value="ECO:0007669"/>
    <property type="project" value="TreeGrafter"/>
</dbReference>
<accession>A0A9D2T6R3</accession>
<dbReference type="GO" id="GO:0003677">
    <property type="term" value="F:DNA binding"/>
    <property type="evidence" value="ECO:0007669"/>
    <property type="project" value="UniProtKB-KW"/>
</dbReference>
<protein>
    <submittedName>
        <fullName evidence="6">LysR family transcriptional regulator</fullName>
    </submittedName>
</protein>